<dbReference type="CDD" id="cd15873">
    <property type="entry name" value="R-SNARE_STXBP5_6"/>
    <property type="match status" value="1"/>
</dbReference>
<evidence type="ECO:0000256" key="5">
    <source>
        <dbReference type="ARBA" id="ARBA00022574"/>
    </source>
</evidence>
<dbReference type="SMART" id="SM00320">
    <property type="entry name" value="WD40"/>
    <property type="match status" value="6"/>
</dbReference>
<accession>A0A7J7DWR3</accession>
<dbReference type="InterPro" id="IPR042855">
    <property type="entry name" value="V_SNARE_CC"/>
</dbReference>
<keyword evidence="4" id="KW-0963">Cytoplasm</keyword>
<dbReference type="GO" id="GO:0005886">
    <property type="term" value="C:plasma membrane"/>
    <property type="evidence" value="ECO:0007669"/>
    <property type="project" value="TreeGrafter"/>
</dbReference>
<dbReference type="GO" id="GO:0006887">
    <property type="term" value="P:exocytosis"/>
    <property type="evidence" value="ECO:0007669"/>
    <property type="project" value="UniProtKB-KW"/>
</dbReference>
<evidence type="ECO:0000256" key="2">
    <source>
        <dbReference type="ARBA" id="ARBA00008070"/>
    </source>
</evidence>
<dbReference type="SUPFAM" id="SSF50978">
    <property type="entry name" value="WD40 repeat-like"/>
    <property type="match status" value="2"/>
</dbReference>
<evidence type="ECO:0000256" key="3">
    <source>
        <dbReference type="ARBA" id="ARBA00022483"/>
    </source>
</evidence>
<dbReference type="FunFam" id="2.130.10.10:FF:000882">
    <property type="entry name" value="Syntaxin-binding protein 5"/>
    <property type="match status" value="1"/>
</dbReference>
<dbReference type="InterPro" id="IPR036322">
    <property type="entry name" value="WD40_repeat_dom_sf"/>
</dbReference>
<keyword evidence="11" id="KW-1185">Reference proteome</keyword>
<evidence type="ECO:0000256" key="8">
    <source>
        <dbReference type="SAM" id="MobiDB-lite"/>
    </source>
</evidence>
<evidence type="ECO:0000256" key="4">
    <source>
        <dbReference type="ARBA" id="ARBA00022490"/>
    </source>
</evidence>
<feature type="domain" description="V-SNARE coiled-coil homology" evidence="9">
    <location>
        <begin position="1143"/>
        <end position="1203"/>
    </location>
</feature>
<dbReference type="GO" id="GO:0005096">
    <property type="term" value="F:GTPase activator activity"/>
    <property type="evidence" value="ECO:0007669"/>
    <property type="project" value="TreeGrafter"/>
</dbReference>
<dbReference type="AlphaFoldDB" id="A0A7J7DWR3"/>
<dbReference type="PANTHER" id="PTHR10241">
    <property type="entry name" value="LETHAL 2 GIANT LARVAE PROTEIN"/>
    <property type="match status" value="1"/>
</dbReference>
<comment type="similarity">
    <text evidence="2">Belongs to the WD repeat L(2)GL family.</text>
</comment>
<dbReference type="Gene3D" id="2.130.10.10">
    <property type="entry name" value="YVTN repeat-like/Quinoprotein amine dehydrogenase"/>
    <property type="match status" value="3"/>
</dbReference>
<dbReference type="PROSITE" id="PS00678">
    <property type="entry name" value="WD_REPEATS_1"/>
    <property type="match status" value="1"/>
</dbReference>
<evidence type="ECO:0000256" key="1">
    <source>
        <dbReference type="ARBA" id="ARBA00004496"/>
    </source>
</evidence>
<organism evidence="10 11">
    <name type="scientific">Tripterygium wilfordii</name>
    <name type="common">Thunder God vine</name>
    <dbReference type="NCBI Taxonomy" id="458696"/>
    <lineage>
        <taxon>Eukaryota</taxon>
        <taxon>Viridiplantae</taxon>
        <taxon>Streptophyta</taxon>
        <taxon>Embryophyta</taxon>
        <taxon>Tracheophyta</taxon>
        <taxon>Spermatophyta</taxon>
        <taxon>Magnoliopsida</taxon>
        <taxon>eudicotyledons</taxon>
        <taxon>Gunneridae</taxon>
        <taxon>Pentapetalae</taxon>
        <taxon>rosids</taxon>
        <taxon>fabids</taxon>
        <taxon>Celastrales</taxon>
        <taxon>Celastraceae</taxon>
        <taxon>Tripterygium</taxon>
    </lineage>
</organism>
<comment type="subcellular location">
    <subcellularLocation>
        <location evidence="1">Cytoplasm</location>
    </subcellularLocation>
</comment>
<evidence type="ECO:0000259" key="9">
    <source>
        <dbReference type="PROSITE" id="PS50892"/>
    </source>
</evidence>
<dbReference type="GO" id="GO:0005737">
    <property type="term" value="C:cytoplasm"/>
    <property type="evidence" value="ECO:0007669"/>
    <property type="project" value="UniProtKB-SubCell"/>
</dbReference>
<dbReference type="InParanoid" id="A0A7J7DWR3"/>
<evidence type="ECO:0000256" key="7">
    <source>
        <dbReference type="PROSITE-ProRule" id="PRU00290"/>
    </source>
</evidence>
<feature type="compositionally biased region" description="Polar residues" evidence="8">
    <location>
        <begin position="30"/>
        <end position="60"/>
    </location>
</feature>
<dbReference type="GO" id="GO:0006893">
    <property type="term" value="P:Golgi to plasma membrane transport"/>
    <property type="evidence" value="ECO:0007669"/>
    <property type="project" value="TreeGrafter"/>
</dbReference>
<dbReference type="InterPro" id="IPR015943">
    <property type="entry name" value="WD40/YVTN_repeat-like_dom_sf"/>
</dbReference>
<keyword evidence="6" id="KW-0677">Repeat</keyword>
<dbReference type="GO" id="GO:0019905">
    <property type="term" value="F:syntaxin binding"/>
    <property type="evidence" value="ECO:0007669"/>
    <property type="project" value="TreeGrafter"/>
</dbReference>
<evidence type="ECO:0000256" key="6">
    <source>
        <dbReference type="ARBA" id="ARBA00022737"/>
    </source>
</evidence>
<keyword evidence="5" id="KW-0853">WD repeat</keyword>
<reference evidence="10 11" key="1">
    <citation type="journal article" date="2020" name="Nat. Commun.">
        <title>Genome of Tripterygium wilfordii and identification of cytochrome P450 involved in triptolide biosynthesis.</title>
        <authorList>
            <person name="Tu L."/>
            <person name="Su P."/>
            <person name="Zhang Z."/>
            <person name="Gao L."/>
            <person name="Wang J."/>
            <person name="Hu T."/>
            <person name="Zhou J."/>
            <person name="Zhang Y."/>
            <person name="Zhao Y."/>
            <person name="Liu Y."/>
            <person name="Song Y."/>
            <person name="Tong Y."/>
            <person name="Lu Y."/>
            <person name="Yang J."/>
            <person name="Xu C."/>
            <person name="Jia M."/>
            <person name="Peters R.J."/>
            <person name="Huang L."/>
            <person name="Gao W."/>
        </authorList>
    </citation>
    <scope>NUCLEOTIDE SEQUENCE [LARGE SCALE GENOMIC DNA]</scope>
    <source>
        <strain evidence="11">cv. XIE 37</strain>
        <tissue evidence="10">Leaf</tissue>
    </source>
</reference>
<evidence type="ECO:0000313" key="11">
    <source>
        <dbReference type="Proteomes" id="UP000593562"/>
    </source>
</evidence>
<dbReference type="InterPro" id="IPR019775">
    <property type="entry name" value="WD40_repeat_CS"/>
</dbReference>
<comment type="caution">
    <text evidence="10">The sequence shown here is derived from an EMBL/GenBank/DDBJ whole genome shotgun (WGS) entry which is preliminary data.</text>
</comment>
<dbReference type="Proteomes" id="UP000593562">
    <property type="component" value="Unassembled WGS sequence"/>
</dbReference>
<dbReference type="GO" id="GO:0045159">
    <property type="term" value="F:myosin II binding"/>
    <property type="evidence" value="ECO:0007669"/>
    <property type="project" value="TreeGrafter"/>
</dbReference>
<name>A0A7J7DWR3_TRIWF</name>
<dbReference type="EMBL" id="JAAARO010000003">
    <property type="protein sequence ID" value="KAF5750818.1"/>
    <property type="molecule type" value="Genomic_DNA"/>
</dbReference>
<proteinExistence type="inferred from homology"/>
<dbReference type="Gene3D" id="1.20.5.110">
    <property type="match status" value="1"/>
</dbReference>
<feature type="region of interest" description="Disordered" evidence="8">
    <location>
        <begin position="27"/>
        <end position="60"/>
    </location>
</feature>
<sequence length="1211" mass="132224">MPLIFVDAKQKSIRPRHQTYHFVGRYHPQNGMTEKSATKSPSGSGRIRNSTELHPSNNGRESYFIDYKSIETVKQVSIAGSGCNEEKRNTRISIIKENLGVRFHFPDFAMFAKRLIEKAVNHRHSHQHKVRHGNLKLGDLDFRVAIHNGIPSTASILAFDPIQRLLAIGTLDGRIKVIGGDGIEGLLISPKQLAFKNLEFLQNQGFLVSISNDNDLQVWNLESRCLACSLQWESNITAFSVISGSHYMYIGDEYGFLSVLKYDAEEGKVLQLPFHMSPNALSKAAEFTLPDAMPIVGLLLQPCSSGNRVLIAYENGLIILLDVSEAHVLFVGGGKDLELKDGLHASLPENMSDQHIQEKEISALCWASSNGSILAVGYVDGDILLWNTSSAVSTSSQQTEFSSRNIVKIQLSSAERRLPVIVLHWSLKDKSHSGCDGELFIYGGDEIGSEEVLTILTLEWSSGMESVRCSGRVDIALTGFFADMILLPRAGATGGSKKVDLFVLTNPGELQLYDDDSLSASLSRQERKASVSAMRFPVVVPTVDPTLTFAKLIALPISGNSSKILSEIASATKVGSTKTPAGCAKWPLTGGVPSQLSFTKESGVERLFIAGYKDGSVRIWDATYPVLSLICIFDGEAITVADSSAPVSNLDLCFPTLSLAVGDECGVVRVYNLSSNSDQTNMFLVTETKREVKSLTQGKGPHCTAVFSLVNSPVRVLQFANSGAKVAAGFESGHVAVLHTPSSSVLFCTDCVAGSPVVSMTWKDYTSTDSIAKSPKSSETKTVVNPTDEIIFMLTKDAKVNIIDSTNGSMINPDAWHLKKESIAISMYVIGDVAGFPNEYPQGESSMDMTAKEESMPDMPSTGSNSHENEHGFSFDTAHAGERLLESLVLLCCEDSLRLYSTKDLIQGNNKPIHKTKHKKPCCWASIIKKAEKVCGLVLLFQTGVVEIRSIPDLELVQESSLMSILRWSFKASMDKMMSSDNNGQITLVNGHELVFLSLLSGETAFRNPESFPCLHDKVLAAAADAAFSFSSSNQKKKQGTGPGIMGGIIRGIKGGKNSYGSDDIATAKSNFTHLEDIFLNSPFSESSPAAINDQDPVELNIDDIEIDEPSTSAPFQRKKETERQKLLGASDDVEPRMRTPEEIIAQYRKTGDASSAAANARNKLVERQEKLERISRQTEELRSGAEDFASMANELVKVMEARNAKKWWHI</sequence>
<dbReference type="InterPro" id="IPR001680">
    <property type="entry name" value="WD40_rpt"/>
</dbReference>
<keyword evidence="7" id="KW-0175">Coiled coil</keyword>
<dbReference type="PROSITE" id="PS50892">
    <property type="entry name" value="V_SNARE"/>
    <property type="match status" value="1"/>
</dbReference>
<keyword evidence="3" id="KW-0268">Exocytosis</keyword>
<evidence type="ECO:0000313" key="10">
    <source>
        <dbReference type="EMBL" id="KAF5750818.1"/>
    </source>
</evidence>
<feature type="region of interest" description="Disordered" evidence="8">
    <location>
        <begin position="844"/>
        <end position="868"/>
    </location>
</feature>
<dbReference type="PANTHER" id="PTHR10241:SF25">
    <property type="entry name" value="TOMOSYN, ISOFORM C"/>
    <property type="match status" value="1"/>
</dbReference>
<gene>
    <name evidence="10" type="ORF">HS088_TW03G01158</name>
</gene>
<protein>
    <submittedName>
        <fullName evidence="10">Transducin family protein / WD-40 repeat family protein putative isoform 1</fullName>
    </submittedName>
</protein>
<dbReference type="SUPFAM" id="SSF58038">
    <property type="entry name" value="SNARE fusion complex"/>
    <property type="match status" value="1"/>
</dbReference>